<dbReference type="Proteomes" id="UP000593566">
    <property type="component" value="Unassembled WGS sequence"/>
</dbReference>
<evidence type="ECO:0000313" key="2">
    <source>
        <dbReference type="EMBL" id="KAF6217606.1"/>
    </source>
</evidence>
<dbReference type="GeneID" id="59335109"/>
<dbReference type="EMBL" id="JACCJB010000026">
    <property type="protein sequence ID" value="KAF6217606.1"/>
    <property type="molecule type" value="Genomic_DNA"/>
</dbReference>
<sequence>MPEHIGGLPPRLFLPFEIWDLILRMIRDNFRNCKSQDDLTHLWTCVRSVCKQLKAEVEDIFKSQHLPSTTLHFISDTYYAEYDTFSHSRAGIWATWDRAPLDRVEQYVFKVQLRFAGLLELDSGRAVFKMQHRPNDPNDPKNLYEGVIFRHMRERGGLGPMGEADKYKPSERRRLFGHSEGWGPPSYPIQIFEPETTEGMFVIQVRAGLNDCAVPGLRIDQEQREISLDWIGLFSRFFAERRAVNLHKGIDGGLVYPWPPAKQCPQYEGSSPLRADPVLAGLDSTLIDLAIQLSHESKKSFQLVDRLRDPVRTWRKNMGRFVGSERVSAGSLRLKRNCDREVNLDDEDEVDNTIADEEALRMREKINEWVRARPVGPHEYTILTAELTELQTCDTCRLEHTKCEKKGEQHDDNQHTDNETHLPYPLLRRATPDESGTRPVPNHHDWRDVSQQHHKQSTEGLPTAGSHGTYTLRFRKPRTASHRKPSAAGSPKESKACLRRPSTATSQGLPTATSCFSVDKDDQFGARSTECVIDSQAPVNILEKKRYAQVRKLISHSDNSGLGRMSTIHELSTRAIQQPLNQDRPSPSTTDTQIDLHRYLTEDLREHEQGGTHQLQDCSRRHGTLESYTAPQGLRGMNPEKPSSSSHIDSKAAKCQLTSKLTSSLSGCPMTIKDQSSDRIVPQVNAYVLTLRQSAACPSLPSWTDSQRINSTMNAWFLNIKNLQGKADAPVRNKESRMLLRSLLGLAQQSIGQVGTNTSVTRPGRSSVEFLVSPKLQLNIISKHEDHPSTNHGEQSGAQLLRTVLPMLQKMGIDFVRRMHGIKETSATNDWMSDPELVALQTKLTQLLDGLPRELQFNWPKDDAPPCLFSHSMERHIPVVPLPSSFATDPNDRPQAVYLPATTKATRWVWNRDIVNDDDDDNQDGREWTHRPNTIGVEAPLFLGATNTGCVREAASATVETHAPPEFQKRKKIAKHAPLVQITDGPRRYHVNQGLARVETVDSAMLGKDHTGNDRSHRTTYPRNHHTDQHPHDPDPIQDSSSSETSNPYRADGRAYLAHDPYTHARDVMATTTDPSITTNEISVSDPRPSHTGPDPSGAKRRRKKELPGGR</sequence>
<feature type="compositionally biased region" description="Basic and acidic residues" evidence="1">
    <location>
        <begin position="430"/>
        <end position="451"/>
    </location>
</feature>
<feature type="region of interest" description="Disordered" evidence="1">
    <location>
        <begin position="1063"/>
        <end position="1111"/>
    </location>
</feature>
<feature type="region of interest" description="Disordered" evidence="1">
    <location>
        <begin position="406"/>
        <end position="509"/>
    </location>
</feature>
<feature type="compositionally biased region" description="Basic and acidic residues" evidence="1">
    <location>
        <begin position="1025"/>
        <end position="1035"/>
    </location>
</feature>
<proteinExistence type="predicted"/>
<feature type="region of interest" description="Disordered" evidence="1">
    <location>
        <begin position="628"/>
        <end position="651"/>
    </location>
</feature>
<gene>
    <name evidence="2" type="ORF">HO133_006708</name>
</gene>
<organism evidence="2 3">
    <name type="scientific">Letharia lupina</name>
    <dbReference type="NCBI Taxonomy" id="560253"/>
    <lineage>
        <taxon>Eukaryota</taxon>
        <taxon>Fungi</taxon>
        <taxon>Dikarya</taxon>
        <taxon>Ascomycota</taxon>
        <taxon>Pezizomycotina</taxon>
        <taxon>Lecanoromycetes</taxon>
        <taxon>OSLEUM clade</taxon>
        <taxon>Lecanoromycetidae</taxon>
        <taxon>Lecanorales</taxon>
        <taxon>Lecanorineae</taxon>
        <taxon>Parmeliaceae</taxon>
        <taxon>Letharia</taxon>
    </lineage>
</organism>
<evidence type="ECO:0000256" key="1">
    <source>
        <dbReference type="SAM" id="MobiDB-lite"/>
    </source>
</evidence>
<name>A0A8H6C6K6_9LECA</name>
<keyword evidence="3" id="KW-1185">Reference proteome</keyword>
<dbReference type="AlphaFoldDB" id="A0A8H6C6K6"/>
<accession>A0A8H6C6K6</accession>
<dbReference type="RefSeq" id="XP_037147041.1">
    <property type="nucleotide sequence ID" value="XM_037297605.1"/>
</dbReference>
<comment type="caution">
    <text evidence="2">The sequence shown here is derived from an EMBL/GenBank/DDBJ whole genome shotgun (WGS) entry which is preliminary data.</text>
</comment>
<feature type="compositionally biased region" description="Basic residues" evidence="1">
    <location>
        <begin position="473"/>
        <end position="485"/>
    </location>
</feature>
<evidence type="ECO:0000313" key="3">
    <source>
        <dbReference type="Proteomes" id="UP000593566"/>
    </source>
</evidence>
<protein>
    <submittedName>
        <fullName evidence="2">Uncharacterized protein</fullName>
    </submittedName>
</protein>
<feature type="compositionally biased region" description="Basic and acidic residues" evidence="1">
    <location>
        <begin position="406"/>
        <end position="420"/>
    </location>
</feature>
<feature type="compositionally biased region" description="Basic and acidic residues" evidence="1">
    <location>
        <begin position="1007"/>
        <end position="1017"/>
    </location>
</feature>
<feature type="compositionally biased region" description="Polar residues" evidence="1">
    <location>
        <begin position="1070"/>
        <end position="1083"/>
    </location>
</feature>
<feature type="region of interest" description="Disordered" evidence="1">
    <location>
        <begin position="1000"/>
        <end position="1050"/>
    </location>
</feature>
<reference evidence="2 3" key="1">
    <citation type="journal article" date="2020" name="Genomics">
        <title>Complete, high-quality genomes from long-read metagenomic sequencing of two wolf lichen thalli reveals enigmatic genome architecture.</title>
        <authorList>
            <person name="McKenzie S.K."/>
            <person name="Walston R.F."/>
            <person name="Allen J.L."/>
        </authorList>
    </citation>
    <scope>NUCLEOTIDE SEQUENCE [LARGE SCALE GENOMIC DNA]</scope>
    <source>
        <strain evidence="2">WasteWater1</strain>
    </source>
</reference>